<reference evidence="3" key="1">
    <citation type="journal article" date="2020" name="mSystems">
        <title>Genome- and Community-Level Interaction Insights into Carbon Utilization and Element Cycling Functions of Hydrothermarchaeota in Hydrothermal Sediment.</title>
        <authorList>
            <person name="Zhou Z."/>
            <person name="Liu Y."/>
            <person name="Xu W."/>
            <person name="Pan J."/>
            <person name="Luo Z.H."/>
            <person name="Li M."/>
        </authorList>
    </citation>
    <scope>NUCLEOTIDE SEQUENCE [LARGE SCALE GENOMIC DNA]</scope>
    <source>
        <strain evidence="3">SpSt-243</strain>
    </source>
</reference>
<dbReference type="Pfam" id="PF01315">
    <property type="entry name" value="Ald_Xan_dh_C"/>
    <property type="match status" value="1"/>
</dbReference>
<gene>
    <name evidence="3" type="ORF">ENP70_17720</name>
</gene>
<dbReference type="PANTHER" id="PTHR47495">
    <property type="entry name" value="ALDEHYDE DEHYDROGENASE"/>
    <property type="match status" value="1"/>
</dbReference>
<dbReference type="EMBL" id="DSKI01000909">
    <property type="protein sequence ID" value="HEB45479.1"/>
    <property type="molecule type" value="Genomic_DNA"/>
</dbReference>
<proteinExistence type="predicted"/>
<feature type="region of interest" description="Disordered" evidence="1">
    <location>
        <begin position="152"/>
        <end position="185"/>
    </location>
</feature>
<accession>A0A7C1NYS1</accession>
<dbReference type="InterPro" id="IPR036856">
    <property type="entry name" value="Ald_Oxase/Xan_DH_a/b_sf"/>
</dbReference>
<dbReference type="InterPro" id="IPR000674">
    <property type="entry name" value="Ald_Oxase/Xan_DH_a/b"/>
</dbReference>
<dbReference type="Gene3D" id="3.90.1170.50">
    <property type="entry name" value="Aldehyde oxidase/xanthine dehydrogenase, a/b hammerhead"/>
    <property type="match status" value="1"/>
</dbReference>
<evidence type="ECO:0000256" key="1">
    <source>
        <dbReference type="SAM" id="MobiDB-lite"/>
    </source>
</evidence>
<feature type="compositionally biased region" description="Basic and acidic residues" evidence="1">
    <location>
        <begin position="159"/>
        <end position="175"/>
    </location>
</feature>
<evidence type="ECO:0000313" key="3">
    <source>
        <dbReference type="EMBL" id="HEB45479.1"/>
    </source>
</evidence>
<dbReference type="AlphaFoldDB" id="A0A7C1NYS1"/>
<evidence type="ECO:0000259" key="2">
    <source>
        <dbReference type="SMART" id="SM01008"/>
    </source>
</evidence>
<organism evidence="3">
    <name type="scientific">Agrobacterium albertimagni</name>
    <dbReference type="NCBI Taxonomy" id="147266"/>
    <lineage>
        <taxon>Bacteria</taxon>
        <taxon>Pseudomonadati</taxon>
        <taxon>Pseudomonadota</taxon>
        <taxon>Alphaproteobacteria</taxon>
        <taxon>Hyphomicrobiales</taxon>
        <taxon>Rhizobiaceae</taxon>
        <taxon>Rhizobium/Agrobacterium group</taxon>
        <taxon>Agrobacterium</taxon>
    </lineage>
</organism>
<dbReference type="SMART" id="SM01008">
    <property type="entry name" value="Ald_Xan_dh_C"/>
    <property type="match status" value="1"/>
</dbReference>
<name>A0A7C1NYS1_9HYPH</name>
<dbReference type="InterPro" id="IPR052516">
    <property type="entry name" value="N-heterocyclic_Hydroxylase"/>
</dbReference>
<comment type="caution">
    <text evidence="3">The sequence shown here is derived from an EMBL/GenBank/DDBJ whole genome shotgun (WGS) entry which is preliminary data.</text>
</comment>
<sequence length="197" mass="21710">MEATTMLIGRSIPRMDSPQKVRGQTRYTDDLHVPGMLHARLVTAPYAHARILGVETSQAVSLPGVVAVITGRDLFPEGPEPAERARWLGELLVAFARSHERRSAGSRQVTQERAEIVEWQAGNAHGSGFLVFFQQIRLCGLSHRDRTRAAQLKKATQSVEDKTERNHAGRREPRHGNGACHFLPEPPAGAGSLLCRP</sequence>
<dbReference type="SUPFAM" id="SSF54665">
    <property type="entry name" value="CO dehydrogenase molybdoprotein N-domain-like"/>
    <property type="match status" value="1"/>
</dbReference>
<protein>
    <recommendedName>
        <fullName evidence="2">Aldehyde oxidase/xanthine dehydrogenase a/b hammerhead domain-containing protein</fullName>
    </recommendedName>
</protein>
<dbReference type="PANTHER" id="PTHR47495:SF1">
    <property type="entry name" value="BLL3820 PROTEIN"/>
    <property type="match status" value="1"/>
</dbReference>
<feature type="domain" description="Aldehyde oxidase/xanthine dehydrogenase a/b hammerhead" evidence="2">
    <location>
        <begin position="22"/>
        <end position="123"/>
    </location>
</feature>